<dbReference type="EMBL" id="JABVEC010000013">
    <property type="protein sequence ID" value="MBC6467545.1"/>
    <property type="molecule type" value="Genomic_DNA"/>
</dbReference>
<dbReference type="Gene3D" id="3.40.50.720">
    <property type="entry name" value="NAD(P)-binding Rossmann-like Domain"/>
    <property type="match status" value="1"/>
</dbReference>
<name>A0ABR7LSV5_9ACTN</name>
<keyword evidence="2 4" id="KW-0560">Oxidoreductase</keyword>
<sequence length="250" mass="26389">MTEFDGKVVLITGGGSGMGLATARRLLDSGARVVLAGRSAERLKVATEDLDADDRVLAVPADVARTGDLDHLMARTRERFGSLDGVFANAGVAPFARSADMTEADVDHIVDINFKGVFFTVQKSLPLLVDGGSIVLNSSWLVHRGMAFTSIYSASKAAVRNLAQTLAADLAERSIRVNSVSPGYIVTPMFDGIATTEDARQACRSQVALGRLGQPGDIADGVLFLLSPKASYITGQEILIDGGLIRSIPL</sequence>
<evidence type="ECO:0000313" key="5">
    <source>
        <dbReference type="Proteomes" id="UP000805614"/>
    </source>
</evidence>
<gene>
    <name evidence="4" type="ORF">HKK74_18900</name>
</gene>
<dbReference type="Pfam" id="PF13561">
    <property type="entry name" value="adh_short_C2"/>
    <property type="match status" value="1"/>
</dbReference>
<protein>
    <submittedName>
        <fullName evidence="4">Glucose 1-dehydrogenase</fullName>
        <ecNumber evidence="4">1.1.1.47</ecNumber>
    </submittedName>
</protein>
<dbReference type="PANTHER" id="PTHR43639:SF1">
    <property type="entry name" value="SHORT-CHAIN DEHYDROGENASE_REDUCTASE FAMILY PROTEIN"/>
    <property type="match status" value="1"/>
</dbReference>
<dbReference type="PRINTS" id="PR00081">
    <property type="entry name" value="GDHRDH"/>
</dbReference>
<reference evidence="4 5" key="1">
    <citation type="submission" date="2020-06" db="EMBL/GenBank/DDBJ databases">
        <title>Actinomadura xiongansis sp. nov., isolated from soil of Baiyangdian.</title>
        <authorList>
            <person name="Zhang X."/>
        </authorList>
    </citation>
    <scope>NUCLEOTIDE SEQUENCE [LARGE SCALE GENOMIC DNA]</scope>
    <source>
        <strain evidence="4 5">HBUM206468</strain>
    </source>
</reference>
<evidence type="ECO:0000259" key="3">
    <source>
        <dbReference type="SMART" id="SM00822"/>
    </source>
</evidence>
<dbReference type="CDD" id="cd05233">
    <property type="entry name" value="SDR_c"/>
    <property type="match status" value="1"/>
</dbReference>
<evidence type="ECO:0000256" key="2">
    <source>
        <dbReference type="ARBA" id="ARBA00023002"/>
    </source>
</evidence>
<dbReference type="PANTHER" id="PTHR43639">
    <property type="entry name" value="OXIDOREDUCTASE, SHORT-CHAIN DEHYDROGENASE/REDUCTASE FAMILY (AFU_ORTHOLOGUE AFUA_5G02870)"/>
    <property type="match status" value="1"/>
</dbReference>
<dbReference type="InterPro" id="IPR002347">
    <property type="entry name" value="SDR_fam"/>
</dbReference>
<dbReference type="PROSITE" id="PS00061">
    <property type="entry name" value="ADH_SHORT"/>
    <property type="match status" value="1"/>
</dbReference>
<accession>A0ABR7LSV5</accession>
<dbReference type="NCBIfam" id="NF005559">
    <property type="entry name" value="PRK07231.1"/>
    <property type="match status" value="1"/>
</dbReference>
<dbReference type="SUPFAM" id="SSF51735">
    <property type="entry name" value="NAD(P)-binding Rossmann-fold domains"/>
    <property type="match status" value="1"/>
</dbReference>
<dbReference type="Proteomes" id="UP000805614">
    <property type="component" value="Unassembled WGS sequence"/>
</dbReference>
<dbReference type="PRINTS" id="PR00080">
    <property type="entry name" value="SDRFAMILY"/>
</dbReference>
<evidence type="ECO:0000313" key="4">
    <source>
        <dbReference type="EMBL" id="MBC6467545.1"/>
    </source>
</evidence>
<dbReference type="InterPro" id="IPR036291">
    <property type="entry name" value="NAD(P)-bd_dom_sf"/>
</dbReference>
<keyword evidence="5" id="KW-1185">Reference proteome</keyword>
<dbReference type="RefSeq" id="WP_187244554.1">
    <property type="nucleotide sequence ID" value="NZ_BAAAOK010000004.1"/>
</dbReference>
<dbReference type="EC" id="1.1.1.47" evidence="4"/>
<dbReference type="GO" id="GO:0047936">
    <property type="term" value="F:glucose 1-dehydrogenase [NAD(P)+] activity"/>
    <property type="evidence" value="ECO:0007669"/>
    <property type="project" value="UniProtKB-EC"/>
</dbReference>
<comment type="caution">
    <text evidence="4">The sequence shown here is derived from an EMBL/GenBank/DDBJ whole genome shotgun (WGS) entry which is preliminary data.</text>
</comment>
<dbReference type="InterPro" id="IPR020904">
    <property type="entry name" value="Sc_DH/Rdtase_CS"/>
</dbReference>
<dbReference type="SMART" id="SM00822">
    <property type="entry name" value="PKS_KR"/>
    <property type="match status" value="1"/>
</dbReference>
<organism evidence="4 5">
    <name type="scientific">Actinomadura alba</name>
    <dbReference type="NCBI Taxonomy" id="406431"/>
    <lineage>
        <taxon>Bacteria</taxon>
        <taxon>Bacillati</taxon>
        <taxon>Actinomycetota</taxon>
        <taxon>Actinomycetes</taxon>
        <taxon>Streptosporangiales</taxon>
        <taxon>Thermomonosporaceae</taxon>
        <taxon>Actinomadura</taxon>
    </lineage>
</organism>
<proteinExistence type="inferred from homology"/>
<feature type="domain" description="Ketoreductase" evidence="3">
    <location>
        <begin position="7"/>
        <end position="174"/>
    </location>
</feature>
<dbReference type="InterPro" id="IPR057326">
    <property type="entry name" value="KR_dom"/>
</dbReference>
<comment type="similarity">
    <text evidence="1">Belongs to the short-chain dehydrogenases/reductases (SDR) family.</text>
</comment>
<evidence type="ECO:0000256" key="1">
    <source>
        <dbReference type="ARBA" id="ARBA00006484"/>
    </source>
</evidence>